<dbReference type="PRINTS" id="PR00080">
    <property type="entry name" value="SDRFAMILY"/>
</dbReference>
<dbReference type="FunFam" id="3.40.50.720:FF:000084">
    <property type="entry name" value="Short-chain dehydrogenase reductase"/>
    <property type="match status" value="1"/>
</dbReference>
<sequence length="240" mass="26562">MMWRIDMTKLKGQVAIITGASSGIGRATAYALASEGCHLVLTARREERLKEVKEKCEAMGSKVVYYVGDVCQEKTAIQTVSLAIETFGRIDILVNNAGIGKLIPLVESTSDDYYEIMDTNVFSSFIFSKYAAIEMLKKRQGKIIFVSSVTGHVGHGDETIYTMTKFAQRGLSQAIDKELRSQGIKTCVVCPSATKTEFEVGYGRTKESVEAAHWETADDVAQGILYACKAENTVWEIRMR</sequence>
<dbReference type="KEGG" id="srum:GPZ88_09400"/>
<dbReference type="Pfam" id="PF00106">
    <property type="entry name" value="adh_short"/>
    <property type="match status" value="1"/>
</dbReference>
<dbReference type="InterPro" id="IPR002347">
    <property type="entry name" value="SDR_fam"/>
</dbReference>
<gene>
    <name evidence="4" type="ORF">GPZ88_09400</name>
</gene>
<accession>A0A6G8I294</accession>
<reference evidence="4 5" key="1">
    <citation type="submission" date="2019-12" db="EMBL/GenBank/DDBJ databases">
        <title>Complete genome sequence of Streptococcus sp. CNU G2 isolated frome Bos taurus coreanae.</title>
        <authorList>
            <person name="Park S.Y."/>
            <person name="Kim J.H."/>
            <person name="Seo S.W."/>
        </authorList>
    </citation>
    <scope>NUCLEOTIDE SEQUENCE [LARGE SCALE GENOMIC DNA]</scope>
    <source>
        <strain evidence="4 5">CNU G2</strain>
    </source>
</reference>
<evidence type="ECO:0000256" key="1">
    <source>
        <dbReference type="ARBA" id="ARBA00006484"/>
    </source>
</evidence>
<organism evidence="4 5">
    <name type="scientific">Streptococcus ruminicola</name>
    <dbReference type="NCBI Taxonomy" id="2686210"/>
    <lineage>
        <taxon>Bacteria</taxon>
        <taxon>Bacillati</taxon>
        <taxon>Bacillota</taxon>
        <taxon>Bacilli</taxon>
        <taxon>Lactobacillales</taxon>
        <taxon>Streptococcaceae</taxon>
        <taxon>Streptococcus</taxon>
    </lineage>
</organism>
<comment type="similarity">
    <text evidence="1 3">Belongs to the short-chain dehydrogenases/reductases (SDR) family.</text>
</comment>
<protein>
    <submittedName>
        <fullName evidence="4">SDR family NAD(P)-dependent oxidoreductase</fullName>
    </submittedName>
</protein>
<dbReference type="Gene3D" id="3.40.50.720">
    <property type="entry name" value="NAD(P)-binding Rossmann-like Domain"/>
    <property type="match status" value="1"/>
</dbReference>
<evidence type="ECO:0000256" key="3">
    <source>
        <dbReference type="RuleBase" id="RU000363"/>
    </source>
</evidence>
<name>A0A6G8I294_9STRE</name>
<evidence type="ECO:0000256" key="2">
    <source>
        <dbReference type="ARBA" id="ARBA00023002"/>
    </source>
</evidence>
<evidence type="ECO:0000313" key="5">
    <source>
        <dbReference type="Proteomes" id="UP000503166"/>
    </source>
</evidence>
<evidence type="ECO:0000313" key="4">
    <source>
        <dbReference type="EMBL" id="QIM47230.1"/>
    </source>
</evidence>
<keyword evidence="2" id="KW-0560">Oxidoreductase</keyword>
<dbReference type="Proteomes" id="UP000503166">
    <property type="component" value="Chromosome"/>
</dbReference>
<dbReference type="EMBL" id="CP046919">
    <property type="protein sequence ID" value="QIM47230.1"/>
    <property type="molecule type" value="Genomic_DNA"/>
</dbReference>
<dbReference type="InterPro" id="IPR036291">
    <property type="entry name" value="NAD(P)-bd_dom_sf"/>
</dbReference>
<dbReference type="GO" id="GO:0016020">
    <property type="term" value="C:membrane"/>
    <property type="evidence" value="ECO:0007669"/>
    <property type="project" value="TreeGrafter"/>
</dbReference>
<dbReference type="PANTHER" id="PTHR44196">
    <property type="entry name" value="DEHYDROGENASE/REDUCTASE SDR FAMILY MEMBER 7B"/>
    <property type="match status" value="1"/>
</dbReference>
<dbReference type="CDD" id="cd05233">
    <property type="entry name" value="SDR_c"/>
    <property type="match status" value="1"/>
</dbReference>
<dbReference type="SUPFAM" id="SSF51735">
    <property type="entry name" value="NAD(P)-binding Rossmann-fold domains"/>
    <property type="match status" value="1"/>
</dbReference>
<proteinExistence type="inferred from homology"/>
<dbReference type="GO" id="GO:0016491">
    <property type="term" value="F:oxidoreductase activity"/>
    <property type="evidence" value="ECO:0007669"/>
    <property type="project" value="UniProtKB-KW"/>
</dbReference>
<dbReference type="AlphaFoldDB" id="A0A6G8I294"/>
<dbReference type="GO" id="GO:0008206">
    <property type="term" value="P:bile acid metabolic process"/>
    <property type="evidence" value="ECO:0007669"/>
    <property type="project" value="UniProtKB-ARBA"/>
</dbReference>
<dbReference type="PRINTS" id="PR00081">
    <property type="entry name" value="GDHRDH"/>
</dbReference>
<dbReference type="PANTHER" id="PTHR44196:SF1">
    <property type="entry name" value="DEHYDROGENASE_REDUCTASE SDR FAMILY MEMBER 7B"/>
    <property type="match status" value="1"/>
</dbReference>